<dbReference type="RefSeq" id="WP_207252863.1">
    <property type="nucleotide sequence ID" value="NZ_JAFMPM010000008.1"/>
</dbReference>
<evidence type="ECO:0000259" key="2">
    <source>
        <dbReference type="Pfam" id="PF04326"/>
    </source>
</evidence>
<feature type="domain" description="Schlafen AlbA-2" evidence="2">
    <location>
        <begin position="10"/>
        <end position="132"/>
    </location>
</feature>
<dbReference type="AlphaFoldDB" id="A0A8B0SEZ1"/>
<dbReference type="InterPro" id="IPR007421">
    <property type="entry name" value="Schlafen_AlbA_2_dom"/>
</dbReference>
<proteinExistence type="predicted"/>
<keyword evidence="5" id="KW-1185">Reference proteome</keyword>
<protein>
    <submittedName>
        <fullName evidence="3 4">DNA binding domain-containing protein</fullName>
    </submittedName>
</protein>
<dbReference type="PANTHER" id="PTHR30595">
    <property type="entry name" value="GLPR-RELATED TRANSCRIPTIONAL REPRESSOR"/>
    <property type="match status" value="1"/>
</dbReference>
<dbReference type="EMBL" id="JAFMPM010000008">
    <property type="protein sequence ID" value="MBO0615134.1"/>
    <property type="molecule type" value="Genomic_DNA"/>
</dbReference>
<evidence type="ECO:0000313" key="4">
    <source>
        <dbReference type="EMBL" id="QTX09926.1"/>
    </source>
</evidence>
<reference evidence="3 5" key="1">
    <citation type="submission" date="2021-03" db="EMBL/GenBank/DDBJ databases">
        <title>Draft genome and methylome analysis of Thiotrix fructosivoruns ATCC 49748.</title>
        <authorList>
            <person name="Fomenkov A."/>
            <person name="Grabovich M.Y."/>
            <person name="Roberts R.J."/>
        </authorList>
    </citation>
    <scope>NUCLEOTIDE SEQUENCE [LARGE SCALE GENOMIC DNA]</scope>
    <source>
        <strain evidence="3 5">ATCC 49748</strain>
    </source>
</reference>
<evidence type="ECO:0000256" key="1">
    <source>
        <dbReference type="SAM" id="Coils"/>
    </source>
</evidence>
<dbReference type="PANTHER" id="PTHR30595:SF6">
    <property type="entry name" value="SCHLAFEN ALBA-2 DOMAIN-CONTAINING PROTEIN"/>
    <property type="match status" value="1"/>
</dbReference>
<evidence type="ECO:0000313" key="3">
    <source>
        <dbReference type="EMBL" id="MBO0615134.1"/>
    </source>
</evidence>
<dbReference type="InterPro" id="IPR038461">
    <property type="entry name" value="Schlafen_AlbA_2_dom_sf"/>
</dbReference>
<keyword evidence="1" id="KW-0175">Coiled coil</keyword>
<dbReference type="Pfam" id="PF04326">
    <property type="entry name" value="SLFN_AlbA_2"/>
    <property type="match status" value="1"/>
</dbReference>
<feature type="coiled-coil region" evidence="1">
    <location>
        <begin position="219"/>
        <end position="253"/>
    </location>
</feature>
<dbReference type="EMBL" id="CP072748">
    <property type="protein sequence ID" value="QTX09926.1"/>
    <property type="molecule type" value="Genomic_DNA"/>
</dbReference>
<sequence length="264" mass="31045">MNEDFLQFPENESLDFKRELNLSDKSQKGKLLRTIMAIANSSEYHGYIIVGVDDNRTIIGVNGNHEETIQQLCCDYTRPKVKITYSEREIDNKKIVILQIDSKEKPYEFSKSIADYKEYDVFIRHGSITRRASTKDIIEAYKSVQIFKETKRPSYPQKQSQLDSDISKNIEYITKLKSKEKEINEKIERKNREISSIEFSGVLFYEDEEDTDEKKIEVAVEREKKLKQAQAGLKELEEELSSNKLEHGRTLRENKALMDYKYMR</sequence>
<accession>A0A8B0SEZ1</accession>
<evidence type="ECO:0000313" key="5">
    <source>
        <dbReference type="Proteomes" id="UP000664466"/>
    </source>
</evidence>
<gene>
    <name evidence="4" type="ORF">J1836_015130</name>
    <name evidence="3" type="ORF">J1836_19740</name>
</gene>
<dbReference type="Proteomes" id="UP000664466">
    <property type="component" value="Unassembled WGS sequence"/>
</dbReference>
<name>A0A8B0SEZ1_9GAMM</name>
<organism evidence="4">
    <name type="scientific">Thiothrix fructosivorans</name>
    <dbReference type="NCBI Taxonomy" id="111770"/>
    <lineage>
        <taxon>Bacteria</taxon>
        <taxon>Pseudomonadati</taxon>
        <taxon>Pseudomonadota</taxon>
        <taxon>Gammaproteobacteria</taxon>
        <taxon>Thiotrichales</taxon>
        <taxon>Thiotrichaceae</taxon>
        <taxon>Thiothrix</taxon>
    </lineage>
</organism>
<dbReference type="Gene3D" id="3.30.950.30">
    <property type="entry name" value="Schlafen, AAA domain"/>
    <property type="match status" value="1"/>
</dbReference>
<reference evidence="4" key="2">
    <citation type="submission" date="2021-04" db="EMBL/GenBank/DDBJ databases">
        <title>Complete Genome and methylome analysis of Thiothrix fructosivorans ATCC 49748.</title>
        <authorList>
            <person name="Fomenkov A."/>
            <person name="Sun L."/>
            <person name="Vincze T."/>
            <person name="Grabovich M.Y."/>
            <person name="Roberts R.J."/>
        </authorList>
    </citation>
    <scope>NUCLEOTIDE SEQUENCE</scope>
    <source>
        <strain evidence="4">ATCC 49748</strain>
    </source>
</reference>